<comment type="similarity">
    <text evidence="1">Belongs to the IF-3 family.</text>
</comment>
<protein>
    <recommendedName>
        <fullName evidence="9">Translation initiation factor 3 N-terminal domain-containing protein</fullName>
    </recommendedName>
</protein>
<feature type="compositionally biased region" description="Low complexity" evidence="4">
    <location>
        <begin position="464"/>
        <end position="476"/>
    </location>
</feature>
<dbReference type="GO" id="GO:0032790">
    <property type="term" value="P:ribosome disassembly"/>
    <property type="evidence" value="ECO:0007669"/>
    <property type="project" value="TreeGrafter"/>
</dbReference>
<dbReference type="NCBIfam" id="TIGR00168">
    <property type="entry name" value="infC"/>
    <property type="match status" value="1"/>
</dbReference>
<keyword evidence="2" id="KW-0396">Initiation factor</keyword>
<proteinExistence type="inferred from homology"/>
<dbReference type="Proteomes" id="UP001418222">
    <property type="component" value="Unassembled WGS sequence"/>
</dbReference>
<feature type="domain" description="Translation initiation factor 3 C-terminal" evidence="5">
    <location>
        <begin position="158"/>
        <end position="237"/>
    </location>
</feature>
<keyword evidence="8" id="KW-1185">Reference proteome</keyword>
<feature type="domain" description="Translation initiation factor 3 N-terminal" evidence="6">
    <location>
        <begin position="70"/>
        <end position="145"/>
    </location>
</feature>
<dbReference type="SUPFAM" id="SSF54364">
    <property type="entry name" value="Translation initiation factor IF3, N-terminal domain"/>
    <property type="match status" value="1"/>
</dbReference>
<name>A0AAP0GGM2_9ASPA</name>
<organism evidence="7 8">
    <name type="scientific">Platanthera zijinensis</name>
    <dbReference type="NCBI Taxonomy" id="2320716"/>
    <lineage>
        <taxon>Eukaryota</taxon>
        <taxon>Viridiplantae</taxon>
        <taxon>Streptophyta</taxon>
        <taxon>Embryophyta</taxon>
        <taxon>Tracheophyta</taxon>
        <taxon>Spermatophyta</taxon>
        <taxon>Magnoliopsida</taxon>
        <taxon>Liliopsida</taxon>
        <taxon>Asparagales</taxon>
        <taxon>Orchidaceae</taxon>
        <taxon>Orchidoideae</taxon>
        <taxon>Orchideae</taxon>
        <taxon>Orchidinae</taxon>
        <taxon>Platanthera</taxon>
    </lineage>
</organism>
<comment type="caution">
    <text evidence="7">The sequence shown here is derived from an EMBL/GenBank/DDBJ whole genome shotgun (WGS) entry which is preliminary data.</text>
</comment>
<dbReference type="EMBL" id="JBBWWQ010000001">
    <property type="protein sequence ID" value="KAK8957887.1"/>
    <property type="molecule type" value="Genomic_DNA"/>
</dbReference>
<evidence type="ECO:0000256" key="1">
    <source>
        <dbReference type="ARBA" id="ARBA00005439"/>
    </source>
</evidence>
<dbReference type="InterPro" id="IPR036787">
    <property type="entry name" value="T_IF-3_N_sf"/>
</dbReference>
<accession>A0AAP0GGM2</accession>
<dbReference type="PANTHER" id="PTHR10938">
    <property type="entry name" value="TRANSLATION INITIATION FACTOR IF-3"/>
    <property type="match status" value="1"/>
</dbReference>
<dbReference type="Pfam" id="PF05198">
    <property type="entry name" value="IF3_N"/>
    <property type="match status" value="1"/>
</dbReference>
<evidence type="ECO:0000259" key="5">
    <source>
        <dbReference type="Pfam" id="PF00707"/>
    </source>
</evidence>
<gene>
    <name evidence="7" type="ORF">KSP39_PZI000922</name>
</gene>
<dbReference type="GO" id="GO:0003743">
    <property type="term" value="F:translation initiation factor activity"/>
    <property type="evidence" value="ECO:0007669"/>
    <property type="project" value="UniProtKB-KW"/>
</dbReference>
<evidence type="ECO:0000256" key="3">
    <source>
        <dbReference type="ARBA" id="ARBA00022917"/>
    </source>
</evidence>
<feature type="region of interest" description="Disordered" evidence="4">
    <location>
        <begin position="262"/>
        <end position="476"/>
    </location>
</feature>
<dbReference type="InterPro" id="IPR019814">
    <property type="entry name" value="Translation_initiation_fac_3_N"/>
</dbReference>
<dbReference type="GO" id="GO:0043022">
    <property type="term" value="F:ribosome binding"/>
    <property type="evidence" value="ECO:0007669"/>
    <property type="project" value="TreeGrafter"/>
</dbReference>
<dbReference type="Gene3D" id="3.30.110.10">
    <property type="entry name" value="Translation initiation factor 3 (IF-3), C-terminal domain"/>
    <property type="match status" value="1"/>
</dbReference>
<dbReference type="GO" id="GO:0005737">
    <property type="term" value="C:cytoplasm"/>
    <property type="evidence" value="ECO:0007669"/>
    <property type="project" value="UniProtKB-ARBA"/>
</dbReference>
<dbReference type="InterPro" id="IPR001288">
    <property type="entry name" value="Translation_initiation_fac_3"/>
</dbReference>
<reference evidence="7 8" key="1">
    <citation type="journal article" date="2022" name="Nat. Plants">
        <title>Genomes of leafy and leafless Platanthera orchids illuminate the evolution of mycoheterotrophy.</title>
        <authorList>
            <person name="Li M.H."/>
            <person name="Liu K.W."/>
            <person name="Li Z."/>
            <person name="Lu H.C."/>
            <person name="Ye Q.L."/>
            <person name="Zhang D."/>
            <person name="Wang J.Y."/>
            <person name="Li Y.F."/>
            <person name="Zhong Z.M."/>
            <person name="Liu X."/>
            <person name="Yu X."/>
            <person name="Liu D.K."/>
            <person name="Tu X.D."/>
            <person name="Liu B."/>
            <person name="Hao Y."/>
            <person name="Liao X.Y."/>
            <person name="Jiang Y.T."/>
            <person name="Sun W.H."/>
            <person name="Chen J."/>
            <person name="Chen Y.Q."/>
            <person name="Ai Y."/>
            <person name="Zhai J.W."/>
            <person name="Wu S.S."/>
            <person name="Zhou Z."/>
            <person name="Hsiao Y.Y."/>
            <person name="Wu W.L."/>
            <person name="Chen Y.Y."/>
            <person name="Lin Y.F."/>
            <person name="Hsu J.L."/>
            <person name="Li C.Y."/>
            <person name="Wang Z.W."/>
            <person name="Zhao X."/>
            <person name="Zhong W.Y."/>
            <person name="Ma X.K."/>
            <person name="Ma L."/>
            <person name="Huang J."/>
            <person name="Chen G.Z."/>
            <person name="Huang M.Z."/>
            <person name="Huang L."/>
            <person name="Peng D.H."/>
            <person name="Luo Y.B."/>
            <person name="Zou S.Q."/>
            <person name="Chen S.P."/>
            <person name="Lan S."/>
            <person name="Tsai W.C."/>
            <person name="Van de Peer Y."/>
            <person name="Liu Z.J."/>
        </authorList>
    </citation>
    <scope>NUCLEOTIDE SEQUENCE [LARGE SCALE GENOMIC DNA]</scope>
    <source>
        <strain evidence="7">Lor287</strain>
    </source>
</reference>
<sequence length="476" mass="52945">MKWYFSGGGIGDLRGFRTLEAPFSQSNPICCYTSFRSFMTSGQAKQKPKLGAKGGDWRSPKVEDDVGIRINEAIKEREVRLVTDQGHRIVSIQEALFLARRHDLDLVEVQRKVKVEVGLGFKPAVCKLMDYSKEKYKQDVKGKEKAKSLATNTLRNGENKEVRFKGKTELKDLKLKAETVKRLMERGYRVKCTAMHTGKDDEDLGALLLNLLELIEDISVVESGPHLDTKNAFVIVKHIKFTSKKGKVSKAMETVKSILRARPTAASDASSADKDDEDSGSSNKDENSTTEAWETVESDSENEIKGPSKQPKPNNQQLDDIEANSNFNLKHASSNSGRTTHIPLSRAPEQPDQSNRYSQGSNGAFSAQKDGVFPEKFAPGNRWRVNERNCSNGNHGLVRLNPMDRPPRTYNPDSSSLRPAHTYNPDSSSPRRYGIFSAPKTISSDDQMKLREKSSNGSPPSPRFGSFTSSKKTSSP</sequence>
<evidence type="ECO:0000313" key="7">
    <source>
        <dbReference type="EMBL" id="KAK8957887.1"/>
    </source>
</evidence>
<dbReference type="SUPFAM" id="SSF55200">
    <property type="entry name" value="Translation initiation factor IF3, C-terminal domain"/>
    <property type="match status" value="1"/>
</dbReference>
<feature type="compositionally biased region" description="Polar residues" evidence="4">
    <location>
        <begin position="311"/>
        <end position="339"/>
    </location>
</feature>
<evidence type="ECO:0000256" key="2">
    <source>
        <dbReference type="ARBA" id="ARBA00022540"/>
    </source>
</evidence>
<dbReference type="AlphaFoldDB" id="A0AAP0GGM2"/>
<evidence type="ECO:0000259" key="6">
    <source>
        <dbReference type="Pfam" id="PF05198"/>
    </source>
</evidence>
<dbReference type="Pfam" id="PF00707">
    <property type="entry name" value="IF3_C"/>
    <property type="match status" value="1"/>
</dbReference>
<feature type="compositionally biased region" description="Polar residues" evidence="4">
    <location>
        <begin position="351"/>
        <end position="365"/>
    </location>
</feature>
<dbReference type="InterPro" id="IPR019815">
    <property type="entry name" value="Translation_initiation_fac_3_C"/>
</dbReference>
<dbReference type="InterPro" id="IPR036788">
    <property type="entry name" value="T_IF-3_C_sf"/>
</dbReference>
<evidence type="ECO:0000256" key="4">
    <source>
        <dbReference type="SAM" id="MobiDB-lite"/>
    </source>
</evidence>
<keyword evidence="3" id="KW-0648">Protein biosynthesis</keyword>
<dbReference type="Gene3D" id="3.10.20.80">
    <property type="entry name" value="Translation initiation factor 3 (IF-3), N-terminal domain"/>
    <property type="match status" value="1"/>
</dbReference>
<evidence type="ECO:0008006" key="9">
    <source>
        <dbReference type="Google" id="ProtNLM"/>
    </source>
</evidence>
<dbReference type="FunFam" id="3.30.110.10:FF:000005">
    <property type="entry name" value="Translation initiation factor 3 (IF-3) family protein"/>
    <property type="match status" value="1"/>
</dbReference>
<dbReference type="PANTHER" id="PTHR10938:SF4">
    <property type="entry name" value="TRANSLATION INITIATION FACTOR IF3-1, MITOCHONDRIAL"/>
    <property type="match status" value="1"/>
</dbReference>
<evidence type="ECO:0000313" key="8">
    <source>
        <dbReference type="Proteomes" id="UP001418222"/>
    </source>
</evidence>